<gene>
    <name evidence="1" type="ORF">ABG79_00538</name>
</gene>
<dbReference type="AlphaFoldDB" id="A0A0R3K3U3"/>
<dbReference type="STRING" id="908809.ABG79_00538"/>
<dbReference type="InterPro" id="IPR036209">
    <property type="entry name" value="YwmB-like_sf"/>
</dbReference>
<dbReference type="RefSeq" id="WP_057976842.1">
    <property type="nucleotide sequence ID" value="NZ_LKHP01000002.1"/>
</dbReference>
<dbReference type="Gene3D" id="3.30.360.40">
    <property type="entry name" value="YwmB-like"/>
    <property type="match status" value="1"/>
</dbReference>
<dbReference type="Proteomes" id="UP000052015">
    <property type="component" value="Unassembled WGS sequence"/>
</dbReference>
<comment type="caution">
    <text evidence="1">The sequence shown here is derived from an EMBL/GenBank/DDBJ whole genome shotgun (WGS) entry which is preliminary data.</text>
</comment>
<evidence type="ECO:0008006" key="3">
    <source>
        <dbReference type="Google" id="ProtNLM"/>
    </source>
</evidence>
<proteinExistence type="predicted"/>
<keyword evidence="2" id="KW-1185">Reference proteome</keyword>
<dbReference type="SUPFAM" id="SSF143842">
    <property type="entry name" value="YwmB-like"/>
    <property type="match status" value="1"/>
</dbReference>
<accession>A0A0R3K3U3</accession>
<dbReference type="InterPro" id="IPR014794">
    <property type="entry name" value="DUF1779"/>
</dbReference>
<evidence type="ECO:0000313" key="2">
    <source>
        <dbReference type="Proteomes" id="UP000052015"/>
    </source>
</evidence>
<name>A0A0R3K3U3_CALMK</name>
<sequence>MKRIILIILFGIFCIYATQIKIDAQDRIIRFFNENGIEYLETNVEYIFTIKSKINLEDIEYIILSKIGKNATETVKGNDYISAKFDNGNINISINKSDDLQLLRIFYSQQSRDMNIIEYIRRSVDDLNLVNEKRPSFYSLIEGKISYKLSKKEKINLARQILKRLYGREINLIEDDRYISLIGYSNCYNNNLKTNGKVFNVNIAVRDGSDGCTYILIGNPIITVEY</sequence>
<organism evidence="1 2">
    <name type="scientific">Caloramator mitchellensis</name>
    <dbReference type="NCBI Taxonomy" id="908809"/>
    <lineage>
        <taxon>Bacteria</taxon>
        <taxon>Bacillati</taxon>
        <taxon>Bacillota</taxon>
        <taxon>Clostridia</taxon>
        <taxon>Eubacteriales</taxon>
        <taxon>Clostridiaceae</taxon>
        <taxon>Caloramator</taxon>
    </lineage>
</organism>
<reference evidence="1 2" key="1">
    <citation type="submission" date="2015-09" db="EMBL/GenBank/DDBJ databases">
        <title>Draft genome sequence of a Caloramator mitchellensis, a moderate thermophile from the Great Artesian Basin of Australia.</title>
        <authorList>
            <person name="Patel B.K."/>
        </authorList>
    </citation>
    <scope>NUCLEOTIDE SEQUENCE [LARGE SCALE GENOMIC DNA]</scope>
    <source>
        <strain evidence="1 2">VF08</strain>
    </source>
</reference>
<dbReference type="OrthoDB" id="1708334at2"/>
<evidence type="ECO:0000313" key="1">
    <source>
        <dbReference type="EMBL" id="KRQ87733.1"/>
    </source>
</evidence>
<dbReference type="Pfam" id="PF08680">
    <property type="entry name" value="DUF1779"/>
    <property type="match status" value="1"/>
</dbReference>
<protein>
    <recommendedName>
        <fullName evidence="3">TATA-box binding protein</fullName>
    </recommendedName>
</protein>
<dbReference type="EMBL" id="LKHP01000002">
    <property type="protein sequence ID" value="KRQ87733.1"/>
    <property type="molecule type" value="Genomic_DNA"/>
</dbReference>